<accession>A0A0F9J453</accession>
<comment type="caution">
    <text evidence="1">The sequence shown here is derived from an EMBL/GenBank/DDBJ whole genome shotgun (WGS) entry which is preliminary data.</text>
</comment>
<name>A0A0F9J453_9ZZZZ</name>
<protein>
    <submittedName>
        <fullName evidence="1">Uncharacterized protein</fullName>
    </submittedName>
</protein>
<gene>
    <name evidence="1" type="ORF">LCGC14_1502840</name>
</gene>
<organism evidence="1">
    <name type="scientific">marine sediment metagenome</name>
    <dbReference type="NCBI Taxonomy" id="412755"/>
    <lineage>
        <taxon>unclassified sequences</taxon>
        <taxon>metagenomes</taxon>
        <taxon>ecological metagenomes</taxon>
    </lineage>
</organism>
<dbReference type="AlphaFoldDB" id="A0A0F9J453"/>
<evidence type="ECO:0000313" key="1">
    <source>
        <dbReference type="EMBL" id="KKM64298.1"/>
    </source>
</evidence>
<proteinExistence type="predicted"/>
<reference evidence="1" key="1">
    <citation type="journal article" date="2015" name="Nature">
        <title>Complex archaea that bridge the gap between prokaryotes and eukaryotes.</title>
        <authorList>
            <person name="Spang A."/>
            <person name="Saw J.H."/>
            <person name="Jorgensen S.L."/>
            <person name="Zaremba-Niedzwiedzka K."/>
            <person name="Martijn J."/>
            <person name="Lind A.E."/>
            <person name="van Eijk R."/>
            <person name="Schleper C."/>
            <person name="Guy L."/>
            <person name="Ettema T.J."/>
        </authorList>
    </citation>
    <scope>NUCLEOTIDE SEQUENCE</scope>
</reference>
<dbReference type="EMBL" id="LAZR01010929">
    <property type="protein sequence ID" value="KKM64298.1"/>
    <property type="molecule type" value="Genomic_DNA"/>
</dbReference>
<sequence>MNYAKPRQVDPKLDKDDAGKWRWTVANRRVGTWAAGYCAENCLGHDTPLAAAQHYHEYQLDHIRLSSLMDTQHPCEKCSEWTSLIAGLPHGDTHTLCEAHRTKDVLAEITSPPDQIWYS</sequence>